<organism evidence="1 2">
    <name type="scientific">Flavobacterium reichenbachii</name>
    <dbReference type="NCBI Taxonomy" id="362418"/>
    <lineage>
        <taxon>Bacteria</taxon>
        <taxon>Pseudomonadati</taxon>
        <taxon>Bacteroidota</taxon>
        <taxon>Flavobacteriia</taxon>
        <taxon>Flavobacteriales</taxon>
        <taxon>Flavobacteriaceae</taxon>
        <taxon>Flavobacterium</taxon>
    </lineage>
</organism>
<evidence type="ECO:0000313" key="1">
    <source>
        <dbReference type="EMBL" id="KFF06665.1"/>
    </source>
</evidence>
<dbReference type="Proteomes" id="UP000028715">
    <property type="component" value="Unassembled WGS sequence"/>
</dbReference>
<dbReference type="RefSeq" id="WP_035685335.1">
    <property type="nucleotide sequence ID" value="NZ_JPRL01000001.1"/>
</dbReference>
<dbReference type="STRING" id="362418.IW19_14620"/>
<evidence type="ECO:0000313" key="2">
    <source>
        <dbReference type="Proteomes" id="UP000028715"/>
    </source>
</evidence>
<name>A0A085ZQF1_9FLAO</name>
<gene>
    <name evidence="1" type="ORF">IW19_14620</name>
</gene>
<comment type="caution">
    <text evidence="1">The sequence shown here is derived from an EMBL/GenBank/DDBJ whole genome shotgun (WGS) entry which is preliminary data.</text>
</comment>
<protein>
    <submittedName>
        <fullName evidence="1">Uncharacterized protein</fullName>
    </submittedName>
</protein>
<accession>A0A085ZQF1</accession>
<keyword evidence="2" id="KW-1185">Reference proteome</keyword>
<dbReference type="EMBL" id="JPRL01000001">
    <property type="protein sequence ID" value="KFF06665.1"/>
    <property type="molecule type" value="Genomic_DNA"/>
</dbReference>
<sequence>MPKFKLKYNEEFSEPVLGIDWNSSSNKILIVYGTESSIVLELKTSNWETVSSGKLVVEQKLKGIALHDNSSYALLVFAKKSIVVNLSDYSIYRELEREDGFLNGGFAEEDTIYLTIPAVSGSVDWSFWNYNTNSFQEYELERYGNYGRGAIIHPSKKLIGACWGAYQSGFLIHHALPENNRLKYFNFGENECSRSEYEAYYPSFNAKGDKIAFIVNPYLGDQDNFEKLCVYDIENQTKELLEIQLTNTQEESVLKTYFMGQSDFILLNKTCAIDVVDFESKEIERIVDKKADCMSANIYTNEFAFSEGKILSVYTISNKREDTVYNNNASIEYAASFISNHFEKLRIAGDKEIKFYTAISGTDEIPKLYVKFGFEKAVYRLDTKEIIEEKLTESTKEEISSWFNLNQETELSKWKQNNVNKKKTILKLKNGSPIEIFSGKRSMEQSPNIRIYYENSDWMIDIDEIKERESLPEPINKIVNNWIDLNYKEIKKPWDNTFDNYGSNAKELVMETLNTKSNFWDKLKNFWS</sequence>
<reference evidence="1 2" key="1">
    <citation type="submission" date="2014-07" db="EMBL/GenBank/DDBJ databases">
        <title>Genome of Flavobacterium reichenbachii LMG 25512.</title>
        <authorList>
            <person name="Stropko S.J."/>
            <person name="Pipes S.E."/>
            <person name="Newman J.D."/>
        </authorList>
    </citation>
    <scope>NUCLEOTIDE SEQUENCE [LARGE SCALE GENOMIC DNA]</scope>
    <source>
        <strain evidence="1 2">LMG 25512</strain>
    </source>
</reference>
<dbReference type="SUPFAM" id="SSF82171">
    <property type="entry name" value="DPP6 N-terminal domain-like"/>
    <property type="match status" value="1"/>
</dbReference>
<dbReference type="AlphaFoldDB" id="A0A085ZQF1"/>
<proteinExistence type="predicted"/>